<evidence type="ECO:0000313" key="5">
    <source>
        <dbReference type="EMBL" id="MBB5775342.1"/>
    </source>
</evidence>
<evidence type="ECO:0000313" key="6">
    <source>
        <dbReference type="Proteomes" id="UP000579153"/>
    </source>
</evidence>
<dbReference type="EC" id="2.3.1.267" evidence="5"/>
<sequence>MIEEVPLADGVILRPAAEQDVEALVRAYDRNRDHLKRWEPRRLDEFFTAAGQAKRLKGLLEDQAQGRAMAWVLADGEEIVGRATLSGIVRGPWLSSDLGYWVDGGYVGRGLATGAVREVCRMADEELGLHRIAASTLLDNAASQQVLVKTGFEPYGTAERYLEIDGRWQTCRLFQRILNDRPAF</sequence>
<dbReference type="Pfam" id="PF13302">
    <property type="entry name" value="Acetyltransf_3"/>
    <property type="match status" value="1"/>
</dbReference>
<organism evidence="5 6">
    <name type="scientific">Nonomuraea jabiensis</name>
    <dbReference type="NCBI Taxonomy" id="882448"/>
    <lineage>
        <taxon>Bacteria</taxon>
        <taxon>Bacillati</taxon>
        <taxon>Actinomycetota</taxon>
        <taxon>Actinomycetes</taxon>
        <taxon>Streptosporangiales</taxon>
        <taxon>Streptosporangiaceae</taxon>
        <taxon>Nonomuraea</taxon>
    </lineage>
</organism>
<dbReference type="SUPFAM" id="SSF55729">
    <property type="entry name" value="Acyl-CoA N-acyltransferases (Nat)"/>
    <property type="match status" value="1"/>
</dbReference>
<evidence type="ECO:0000256" key="1">
    <source>
        <dbReference type="ARBA" id="ARBA00022679"/>
    </source>
</evidence>
<dbReference type="AlphaFoldDB" id="A0A7W9G1D1"/>
<dbReference type="PANTHER" id="PTHR43792:SF8">
    <property type="entry name" value="[RIBOSOMAL PROTEIN US5]-ALANINE N-ACETYLTRANSFERASE"/>
    <property type="match status" value="1"/>
</dbReference>
<dbReference type="PANTHER" id="PTHR43792">
    <property type="entry name" value="GNAT FAMILY, PUTATIVE (AFU_ORTHOLOGUE AFUA_3G00765)-RELATED-RELATED"/>
    <property type="match status" value="1"/>
</dbReference>
<keyword evidence="1 5" id="KW-0808">Transferase</keyword>
<protein>
    <submittedName>
        <fullName evidence="5">Ribosomal-protein-alanine N-acetyltransferase</fullName>
        <ecNumber evidence="5">2.3.1.267</ecNumber>
    </submittedName>
</protein>
<keyword evidence="6" id="KW-1185">Reference proteome</keyword>
<dbReference type="GO" id="GO:0005737">
    <property type="term" value="C:cytoplasm"/>
    <property type="evidence" value="ECO:0007669"/>
    <property type="project" value="TreeGrafter"/>
</dbReference>
<dbReference type="EMBL" id="JACHMB010000001">
    <property type="protein sequence ID" value="MBB5775342.1"/>
    <property type="molecule type" value="Genomic_DNA"/>
</dbReference>
<evidence type="ECO:0000256" key="2">
    <source>
        <dbReference type="ARBA" id="ARBA00023315"/>
    </source>
</evidence>
<comment type="similarity">
    <text evidence="3">Belongs to the acetyltransferase family. RimJ subfamily.</text>
</comment>
<accession>A0A7W9G1D1</accession>
<gene>
    <name evidence="5" type="ORF">HD596_002098</name>
</gene>
<reference evidence="5 6" key="1">
    <citation type="submission" date="2020-08" db="EMBL/GenBank/DDBJ databases">
        <title>Sequencing the genomes of 1000 actinobacteria strains.</title>
        <authorList>
            <person name="Klenk H.-P."/>
        </authorList>
    </citation>
    <scope>NUCLEOTIDE SEQUENCE [LARGE SCALE GENOMIC DNA]</scope>
    <source>
        <strain evidence="5 6">DSM 45507</strain>
    </source>
</reference>
<name>A0A7W9G1D1_9ACTN</name>
<dbReference type="InterPro" id="IPR000182">
    <property type="entry name" value="GNAT_dom"/>
</dbReference>
<evidence type="ECO:0000259" key="4">
    <source>
        <dbReference type="PROSITE" id="PS51186"/>
    </source>
</evidence>
<feature type="domain" description="N-acetyltransferase" evidence="4">
    <location>
        <begin position="11"/>
        <end position="178"/>
    </location>
</feature>
<evidence type="ECO:0000256" key="3">
    <source>
        <dbReference type="ARBA" id="ARBA00038502"/>
    </source>
</evidence>
<comment type="caution">
    <text evidence="5">The sequence shown here is derived from an EMBL/GenBank/DDBJ whole genome shotgun (WGS) entry which is preliminary data.</text>
</comment>
<proteinExistence type="inferred from homology"/>
<dbReference type="Proteomes" id="UP000579153">
    <property type="component" value="Unassembled WGS sequence"/>
</dbReference>
<dbReference type="Gene3D" id="3.40.630.30">
    <property type="match status" value="1"/>
</dbReference>
<dbReference type="GO" id="GO:0008999">
    <property type="term" value="F:protein-N-terminal-alanine acetyltransferase activity"/>
    <property type="evidence" value="ECO:0007669"/>
    <property type="project" value="UniProtKB-EC"/>
</dbReference>
<dbReference type="PROSITE" id="PS51186">
    <property type="entry name" value="GNAT"/>
    <property type="match status" value="1"/>
</dbReference>
<dbReference type="RefSeq" id="WP_185069045.1">
    <property type="nucleotide sequence ID" value="NZ_JACHMB010000001.1"/>
</dbReference>
<dbReference type="InterPro" id="IPR051531">
    <property type="entry name" value="N-acetyltransferase"/>
</dbReference>
<dbReference type="InterPro" id="IPR016181">
    <property type="entry name" value="Acyl_CoA_acyltransferase"/>
</dbReference>
<keyword evidence="2 5" id="KW-0012">Acyltransferase</keyword>